<evidence type="ECO:0000259" key="4">
    <source>
        <dbReference type="SMART" id="SM01329"/>
    </source>
</evidence>
<dbReference type="AlphaFoldDB" id="A0A409Y691"/>
<dbReference type="GO" id="GO:0007034">
    <property type="term" value="P:vacuolar transport"/>
    <property type="evidence" value="ECO:0007669"/>
    <property type="project" value="InterPro"/>
</dbReference>
<keyword evidence="6" id="KW-1185">Reference proteome</keyword>
<evidence type="ECO:0000256" key="2">
    <source>
        <dbReference type="ARBA" id="ARBA00023002"/>
    </source>
</evidence>
<comment type="similarity">
    <text evidence="1">Belongs to the isocitrate and isopropylmalate dehydrogenases family.</text>
</comment>
<comment type="caution">
    <text evidence="5">The sequence shown here is derived from an EMBL/GenBank/DDBJ whole genome shotgun (WGS) entry which is preliminary data.</text>
</comment>
<dbReference type="OrthoDB" id="10261637at2759"/>
<dbReference type="InterPro" id="IPR024084">
    <property type="entry name" value="IsoPropMal-DH-like_dom"/>
</dbReference>
<evidence type="ECO:0000256" key="3">
    <source>
        <dbReference type="SAM" id="Coils"/>
    </source>
</evidence>
<dbReference type="Pfam" id="PF03357">
    <property type="entry name" value="Snf7"/>
    <property type="match status" value="1"/>
</dbReference>
<dbReference type="GO" id="GO:0006102">
    <property type="term" value="P:isocitrate metabolic process"/>
    <property type="evidence" value="ECO:0007669"/>
    <property type="project" value="TreeGrafter"/>
</dbReference>
<protein>
    <recommendedName>
        <fullName evidence="4">Isopropylmalate dehydrogenase-like domain-containing protein</fullName>
    </recommendedName>
</protein>
<dbReference type="SUPFAM" id="SSF53659">
    <property type="entry name" value="Isocitrate/Isopropylmalate dehydrogenase-like"/>
    <property type="match status" value="1"/>
</dbReference>
<dbReference type="Proteomes" id="UP000284842">
    <property type="component" value="Unassembled WGS sequence"/>
</dbReference>
<accession>A0A409Y691</accession>
<dbReference type="Gene3D" id="3.40.718.10">
    <property type="entry name" value="Isopropylmalate Dehydrogenase"/>
    <property type="match status" value="2"/>
</dbReference>
<dbReference type="InterPro" id="IPR005024">
    <property type="entry name" value="Snf7_fam"/>
</dbReference>
<dbReference type="EMBL" id="NHTK01001382">
    <property type="protein sequence ID" value="PPQ98552.1"/>
    <property type="molecule type" value="Genomic_DNA"/>
</dbReference>
<evidence type="ECO:0000256" key="1">
    <source>
        <dbReference type="ARBA" id="ARBA00007769"/>
    </source>
</evidence>
<evidence type="ECO:0000313" key="5">
    <source>
        <dbReference type="EMBL" id="PPQ98552.1"/>
    </source>
</evidence>
<sequence>MQAINRFLYGPTPEERVRAWQAKLRAEQRQLDREIRQLDMETNKARQTVKKLANKGDVKSAKILAREVVRSNKQKDRLSVSKARLGSIGNQLTQQMAMVKVTGTLQKSTEIMKLSNALIKLPQISQAMREMSMEMTKAGIMEEMLEDTLDMDEDEELEEEADAEVDKVLFELTNGKLGLAGSVSSELPAVEDQDEETDRNMEKYLGCSNLLTSSSLHDAGLPIPHQFHSLCPGQVCGELFAVRWYASASPTAAFAGQKNSNGKYTVTLIPGDGIGPEISESIKDIYTAANVPIQWEEVSVTPILKGGKTVIPDAAIQSVKRNTVALKGPLATPIGKGHVSLNLTLRRTFNLFANVRPCVSIKGFKTPYDDVNTVLIRENTEGEYSGIEHEVIDGVVQSIKLITWDASERVARYAFNYAQSSGRKRVTAVHKANIMKMSDGMFLSACREVAKEFPDVSYDEDLLDRVCLQVVTNPRPYSDRVMVMPNLYGDILSDMERFGEPHRPSPLLSHDAKARFFCVSYQGKRTKYRLSRHMNLNSYADKIENAALTTIAEGKTITGDLGGKASTKEYTAAIIKKILA</sequence>
<feature type="domain" description="Isopropylmalate dehydrogenase-like" evidence="4">
    <location>
        <begin position="265"/>
        <end position="574"/>
    </location>
</feature>
<dbReference type="GO" id="GO:0006099">
    <property type="term" value="P:tricarboxylic acid cycle"/>
    <property type="evidence" value="ECO:0007669"/>
    <property type="project" value="TreeGrafter"/>
</dbReference>
<evidence type="ECO:0000313" key="6">
    <source>
        <dbReference type="Proteomes" id="UP000284842"/>
    </source>
</evidence>
<organism evidence="5 6">
    <name type="scientific">Panaeolus cyanescens</name>
    <dbReference type="NCBI Taxonomy" id="181874"/>
    <lineage>
        <taxon>Eukaryota</taxon>
        <taxon>Fungi</taxon>
        <taxon>Dikarya</taxon>
        <taxon>Basidiomycota</taxon>
        <taxon>Agaricomycotina</taxon>
        <taxon>Agaricomycetes</taxon>
        <taxon>Agaricomycetidae</taxon>
        <taxon>Agaricales</taxon>
        <taxon>Agaricineae</taxon>
        <taxon>Galeropsidaceae</taxon>
        <taxon>Panaeolus</taxon>
    </lineage>
</organism>
<reference evidence="5 6" key="1">
    <citation type="journal article" date="2018" name="Evol. Lett.">
        <title>Horizontal gene cluster transfer increased hallucinogenic mushroom diversity.</title>
        <authorList>
            <person name="Reynolds H.T."/>
            <person name="Vijayakumar V."/>
            <person name="Gluck-Thaler E."/>
            <person name="Korotkin H.B."/>
            <person name="Matheny P.B."/>
            <person name="Slot J.C."/>
        </authorList>
    </citation>
    <scope>NUCLEOTIDE SEQUENCE [LARGE SCALE GENOMIC DNA]</scope>
    <source>
        <strain evidence="5 6">2629</strain>
    </source>
</reference>
<dbReference type="PANTHER" id="PTHR11835:SF34">
    <property type="entry name" value="ISOCITRATE DEHYDROGENASE [NAD] SUBUNIT ALPHA, MITOCHONDRIAL"/>
    <property type="match status" value="1"/>
</dbReference>
<dbReference type="GO" id="GO:0005739">
    <property type="term" value="C:mitochondrion"/>
    <property type="evidence" value="ECO:0007669"/>
    <property type="project" value="TreeGrafter"/>
</dbReference>
<dbReference type="STRING" id="181874.A0A409Y691"/>
<feature type="coiled-coil region" evidence="3">
    <location>
        <begin position="17"/>
        <end position="55"/>
    </location>
</feature>
<dbReference type="FunCoup" id="A0A409Y691">
    <property type="interactions" value="435"/>
</dbReference>
<dbReference type="Gene3D" id="6.10.140.1230">
    <property type="match status" value="1"/>
</dbReference>
<dbReference type="SMART" id="SM01329">
    <property type="entry name" value="Iso_dh"/>
    <property type="match status" value="1"/>
</dbReference>
<keyword evidence="2" id="KW-0560">Oxidoreductase</keyword>
<keyword evidence="3" id="KW-0175">Coiled coil</keyword>
<gene>
    <name evidence="5" type="ORF">CVT24_004043</name>
</gene>
<dbReference type="InParanoid" id="A0A409Y691"/>
<dbReference type="GO" id="GO:0004449">
    <property type="term" value="F:isocitrate dehydrogenase (NAD+) activity"/>
    <property type="evidence" value="ECO:0007669"/>
    <property type="project" value="TreeGrafter"/>
</dbReference>
<proteinExistence type="inferred from homology"/>
<name>A0A409Y691_9AGAR</name>
<dbReference type="Pfam" id="PF00180">
    <property type="entry name" value="Iso_dh"/>
    <property type="match status" value="1"/>
</dbReference>
<dbReference type="PANTHER" id="PTHR11835">
    <property type="entry name" value="DECARBOXYLATING DEHYDROGENASES-ISOCITRATE, ISOPROPYLMALATE, TARTRATE"/>
    <property type="match status" value="1"/>
</dbReference>